<evidence type="ECO:0000256" key="2">
    <source>
        <dbReference type="PROSITE-ProRule" id="PRU00043"/>
    </source>
</evidence>
<evidence type="ECO:0000256" key="1">
    <source>
        <dbReference type="ARBA" id="ARBA00023180"/>
    </source>
</evidence>
<dbReference type="InterPro" id="IPR002126">
    <property type="entry name" value="Cadherin-like_dom"/>
</dbReference>
<evidence type="ECO:0000313" key="6">
    <source>
        <dbReference type="Proteomes" id="UP001195483"/>
    </source>
</evidence>
<dbReference type="PANTHER" id="PTHR24028:SF328">
    <property type="entry name" value="CADHERIN-3"/>
    <property type="match status" value="1"/>
</dbReference>
<keyword evidence="6" id="KW-1185">Reference proteome</keyword>
<organism evidence="5 6">
    <name type="scientific">Potamilus streckersoni</name>
    <dbReference type="NCBI Taxonomy" id="2493646"/>
    <lineage>
        <taxon>Eukaryota</taxon>
        <taxon>Metazoa</taxon>
        <taxon>Spiralia</taxon>
        <taxon>Lophotrochozoa</taxon>
        <taxon>Mollusca</taxon>
        <taxon>Bivalvia</taxon>
        <taxon>Autobranchia</taxon>
        <taxon>Heteroconchia</taxon>
        <taxon>Palaeoheterodonta</taxon>
        <taxon>Unionida</taxon>
        <taxon>Unionoidea</taxon>
        <taxon>Unionidae</taxon>
        <taxon>Ambleminae</taxon>
        <taxon>Lampsilini</taxon>
        <taxon>Potamilus</taxon>
    </lineage>
</organism>
<reference evidence="5" key="3">
    <citation type="submission" date="2023-05" db="EMBL/GenBank/DDBJ databases">
        <authorList>
            <person name="Smith C.H."/>
        </authorList>
    </citation>
    <scope>NUCLEOTIDE SEQUENCE</scope>
    <source>
        <strain evidence="5">CHS0354</strain>
        <tissue evidence="5">Mantle</tissue>
    </source>
</reference>
<proteinExistence type="predicted"/>
<reference evidence="5" key="1">
    <citation type="journal article" date="2021" name="Genome Biol. Evol.">
        <title>A High-Quality Reference Genome for a Parasitic Bivalve with Doubly Uniparental Inheritance (Bivalvia: Unionida).</title>
        <authorList>
            <person name="Smith C.H."/>
        </authorList>
    </citation>
    <scope>NUCLEOTIDE SEQUENCE</scope>
    <source>
        <strain evidence="5">CHS0354</strain>
    </source>
</reference>
<dbReference type="GO" id="GO:0007156">
    <property type="term" value="P:homophilic cell adhesion via plasma membrane adhesion molecules"/>
    <property type="evidence" value="ECO:0007669"/>
    <property type="project" value="InterPro"/>
</dbReference>
<evidence type="ECO:0000256" key="3">
    <source>
        <dbReference type="SAM" id="Phobius"/>
    </source>
</evidence>
<protein>
    <recommendedName>
        <fullName evidence="4">Cadherin domain-containing protein</fullName>
    </recommendedName>
</protein>
<feature type="transmembrane region" description="Helical" evidence="3">
    <location>
        <begin position="20"/>
        <end position="41"/>
    </location>
</feature>
<dbReference type="InterPro" id="IPR050174">
    <property type="entry name" value="Protocadherin/Cadherin-CA"/>
</dbReference>
<name>A0AAE0RRL2_9BIVA</name>
<dbReference type="GO" id="GO:0005886">
    <property type="term" value="C:plasma membrane"/>
    <property type="evidence" value="ECO:0007669"/>
    <property type="project" value="TreeGrafter"/>
</dbReference>
<dbReference type="PROSITE" id="PS50268">
    <property type="entry name" value="CADHERIN_2"/>
    <property type="match status" value="1"/>
</dbReference>
<keyword evidence="3" id="KW-1133">Transmembrane helix</keyword>
<keyword evidence="1" id="KW-0325">Glycoprotein</keyword>
<dbReference type="GO" id="GO:0005509">
    <property type="term" value="F:calcium ion binding"/>
    <property type="evidence" value="ECO:0007669"/>
    <property type="project" value="UniProtKB-UniRule"/>
</dbReference>
<keyword evidence="2" id="KW-0106">Calcium</keyword>
<comment type="caution">
    <text evidence="5">The sequence shown here is derived from an EMBL/GenBank/DDBJ whole genome shotgun (WGS) entry which is preliminary data.</text>
</comment>
<gene>
    <name evidence="5" type="ORF">CHS0354_020601</name>
</gene>
<dbReference type="EMBL" id="JAEAOA010001254">
    <property type="protein sequence ID" value="KAK3578225.1"/>
    <property type="molecule type" value="Genomic_DNA"/>
</dbReference>
<reference evidence="5" key="2">
    <citation type="journal article" date="2021" name="Genome Biol. Evol.">
        <title>Developing a high-quality reference genome for a parasitic bivalve with doubly uniparental inheritance (Bivalvia: Unionida).</title>
        <authorList>
            <person name="Smith C.H."/>
        </authorList>
    </citation>
    <scope>NUCLEOTIDE SEQUENCE</scope>
    <source>
        <strain evidence="5">CHS0354</strain>
        <tissue evidence="5">Mantle</tissue>
    </source>
</reference>
<keyword evidence="3" id="KW-0472">Membrane</keyword>
<feature type="domain" description="Cadherin" evidence="4">
    <location>
        <begin position="57"/>
        <end position="154"/>
    </location>
</feature>
<dbReference type="Gene3D" id="2.60.40.60">
    <property type="entry name" value="Cadherins"/>
    <property type="match status" value="2"/>
</dbReference>
<evidence type="ECO:0000313" key="5">
    <source>
        <dbReference type="EMBL" id="KAK3578225.1"/>
    </source>
</evidence>
<accession>A0AAE0RRL2</accession>
<dbReference type="AlphaFoldDB" id="A0AAE0RRL2"/>
<keyword evidence="3" id="KW-0812">Transmembrane</keyword>
<sequence>MITSIHFRVKMVRDDRKSILVAYMIAIEITGLLFSGCVATPQFDSQPSFVQFYENTSTPIGTLLFNLTATDSTNPSNRMNIFATGEESSMYVNVTQRGIANRVIADVFLKKLLDRESNEGGIDLKFSLTDTSGNVILKLVKLYILDVCDEPPQYDRPSYTLEINEENITSENIVFSEIHATDRDNGNDAVVTYSMEELTSSFTSLKHMNKKEIGGDISLAYL</sequence>
<dbReference type="Proteomes" id="UP001195483">
    <property type="component" value="Unassembled WGS sequence"/>
</dbReference>
<dbReference type="PANTHER" id="PTHR24028">
    <property type="entry name" value="CADHERIN-87A"/>
    <property type="match status" value="1"/>
</dbReference>
<evidence type="ECO:0000259" key="4">
    <source>
        <dbReference type="PROSITE" id="PS50268"/>
    </source>
</evidence>